<feature type="domain" description="TANGO6 HEAT repeat" evidence="4">
    <location>
        <begin position="84"/>
        <end position="374"/>
    </location>
</feature>
<dbReference type="OrthoDB" id="39591at2759"/>
<organism evidence="5 6">
    <name type="scientific">Botrytis galanthina</name>
    <dbReference type="NCBI Taxonomy" id="278940"/>
    <lineage>
        <taxon>Eukaryota</taxon>
        <taxon>Fungi</taxon>
        <taxon>Dikarya</taxon>
        <taxon>Ascomycota</taxon>
        <taxon>Pezizomycotina</taxon>
        <taxon>Leotiomycetes</taxon>
        <taxon>Helotiales</taxon>
        <taxon>Sclerotiniaceae</taxon>
        <taxon>Botrytis</taxon>
    </lineage>
</organism>
<evidence type="ECO:0000256" key="1">
    <source>
        <dbReference type="ARBA" id="ARBA00005724"/>
    </source>
</evidence>
<evidence type="ECO:0000259" key="2">
    <source>
        <dbReference type="Pfam" id="PF10304"/>
    </source>
</evidence>
<dbReference type="Pfam" id="PF10304">
    <property type="entry name" value="RTP1_C2"/>
    <property type="match status" value="1"/>
</dbReference>
<dbReference type="PANTHER" id="PTHR20959:SF1">
    <property type="entry name" value="TRANSPORT AND GOLGI ORGANIZATION PROTEIN 6 HOMOLOG"/>
    <property type="match status" value="1"/>
</dbReference>
<evidence type="ECO:0000313" key="5">
    <source>
        <dbReference type="EMBL" id="THV44924.1"/>
    </source>
</evidence>
<dbReference type="GO" id="GO:0009306">
    <property type="term" value="P:protein secretion"/>
    <property type="evidence" value="ECO:0007669"/>
    <property type="project" value="TreeGrafter"/>
</dbReference>
<protein>
    <recommendedName>
        <fullName evidence="7">RNA polymerase II assembly factor Rtp1 C-terminal domain-containing protein</fullName>
    </recommendedName>
</protein>
<comment type="caution">
    <text evidence="5">The sequence shown here is derived from an EMBL/GenBank/DDBJ whole genome shotgun (WGS) entry which is preliminary data.</text>
</comment>
<dbReference type="InterPro" id="IPR019451">
    <property type="entry name" value="Rtp1_C1"/>
</dbReference>
<feature type="domain" description="RNA polymerase II assembly factor Rtp1 C-terminal" evidence="3">
    <location>
        <begin position="557"/>
        <end position="659"/>
    </location>
</feature>
<dbReference type="AlphaFoldDB" id="A0A4S8QVX2"/>
<keyword evidence="6" id="KW-1185">Reference proteome</keyword>
<dbReference type="Pfam" id="PF10363">
    <property type="entry name" value="RTP1_C1"/>
    <property type="match status" value="1"/>
</dbReference>
<dbReference type="SUPFAM" id="SSF48371">
    <property type="entry name" value="ARM repeat"/>
    <property type="match status" value="1"/>
</dbReference>
<name>A0A4S8QVX2_9HELO</name>
<dbReference type="InterPro" id="IPR016024">
    <property type="entry name" value="ARM-type_fold"/>
</dbReference>
<gene>
    <name evidence="5" type="ORF">BGAL_0556g00050</name>
</gene>
<dbReference type="InterPro" id="IPR019414">
    <property type="entry name" value="Rtp1_C2"/>
</dbReference>
<evidence type="ECO:0000259" key="4">
    <source>
        <dbReference type="Pfam" id="PF23565"/>
    </source>
</evidence>
<reference evidence="5 6" key="1">
    <citation type="submission" date="2017-12" db="EMBL/GenBank/DDBJ databases">
        <title>Comparative genomics of Botrytis spp.</title>
        <authorList>
            <person name="Valero-Jimenez C.A."/>
            <person name="Tapia P."/>
            <person name="Veloso J."/>
            <person name="Silva-Moreno E."/>
            <person name="Staats M."/>
            <person name="Valdes J.H."/>
            <person name="Van Kan J.A.L."/>
        </authorList>
    </citation>
    <scope>NUCLEOTIDE SEQUENCE [LARGE SCALE GENOMIC DNA]</scope>
    <source>
        <strain evidence="5 6">MUCL435</strain>
    </source>
</reference>
<accession>A0A4S8QVX2</accession>
<dbReference type="InterPro" id="IPR011989">
    <property type="entry name" value="ARM-like"/>
</dbReference>
<proteinExistence type="inferred from homology"/>
<dbReference type="Gene3D" id="1.25.10.10">
    <property type="entry name" value="Leucine-rich Repeat Variant"/>
    <property type="match status" value="1"/>
</dbReference>
<dbReference type="InterPro" id="IPR039600">
    <property type="entry name" value="TANGO6/Rtp1"/>
</dbReference>
<dbReference type="Proteomes" id="UP000308671">
    <property type="component" value="Unassembled WGS sequence"/>
</dbReference>
<evidence type="ECO:0008006" key="7">
    <source>
        <dbReference type="Google" id="ProtNLM"/>
    </source>
</evidence>
<evidence type="ECO:0000259" key="3">
    <source>
        <dbReference type="Pfam" id="PF10363"/>
    </source>
</evidence>
<comment type="similarity">
    <text evidence="1">Belongs to the Tango6 family.</text>
</comment>
<dbReference type="PANTHER" id="PTHR20959">
    <property type="entry name" value="TRANSPORT AND GOLGI ORGANIZATION PROTEIN 6 FAMILY MEMBER"/>
    <property type="match status" value="1"/>
</dbReference>
<dbReference type="EMBL" id="PQXL01000555">
    <property type="protein sequence ID" value="THV44924.1"/>
    <property type="molecule type" value="Genomic_DNA"/>
</dbReference>
<evidence type="ECO:0000313" key="6">
    <source>
        <dbReference type="Proteomes" id="UP000308671"/>
    </source>
</evidence>
<dbReference type="Pfam" id="PF23565">
    <property type="entry name" value="ARM_TANGO6"/>
    <property type="match status" value="1"/>
</dbReference>
<dbReference type="InterPro" id="IPR057407">
    <property type="entry name" value="HEAT_TANGO6"/>
</dbReference>
<feature type="domain" description="RNA polymerase II assembly factor Rtp1 C-terminal" evidence="2">
    <location>
        <begin position="832"/>
        <end position="863"/>
    </location>
</feature>
<sequence length="916" mass="101241">MSEKQKNRTAQPPLVDQFLQIGKAAFDPEVPVATRIQLQHEFNNLIESNSTLKLMPVLNLLVQPDRVQTWLRGPLIQTLARLPMRPRGVQDTIEFVFSIHPSNASMKASDSVGSRSVNISHEAMSSASRLLSSPPQGMSAEEWFSSIAPQLFDLLDGKGEREMDKAASYIIGFGILGRKLYGAPGAPGWKSLVEPIIGSIDPALIPSSTEQASQVEEIVVLGMPEVLVTAEDLRKSLRRLLTIVTSHPHPSLTKRLLNPILLPLWALFCSKNKDNGGDSSACAGKLLKILLQLLASTTSKPSEGALSKIFNNILFQGRSEPGKTSWIYRSSKNGKDIQIERISETTMMDQQQLDIGQINTAVEKFISLLNEFPDSDSQVPQMFLMLCQKWLSQAKTPTTPSILFHSPLISSEEDAKLKLIEAKLLQEMINVMPEKLVQDSKQIVELVDGVLIDAIGAEDSDSEEQEGIVSIALSLLNIILTSPNFRPTPIIEPFLERIESSLRIYGRRTVTEVTQTAQNLLVILQFRHALHESSESLSENIPSRAVEDRKTYNLAMSYLTSVESPPPVRVQGIELIQSLISARSSILDIPALLILFASLLQDSEEYVYLRAIRCFIDLSKIHPRAVLKDLIERYADGNEDYDLDARLRLGEALLQVIQSSPTNFTGGIAQTVSEGLLSIAGRRGHRPKSEAEQIKRDKLKKQKTAEAEEAWEGPVPQLDEILEPDANHPEYELLSRIVSGWESKRGTEDIRIRSSALAILGEAIECNVSGIGHKPISMSVDLSIHILTLEPEVEKGILRRSAILLVMSFVRALEKARSEGRQLGFGFVGQSLDDMTRILRYVQGTDNDGLVRQHAKDVVEGIESWQMNSLIPVESLAGGGGIENLSARGIEKLAGLNITPVSRNANVTKPRIEEIE</sequence>